<evidence type="ECO:0008006" key="3">
    <source>
        <dbReference type="Google" id="ProtNLM"/>
    </source>
</evidence>
<dbReference type="AlphaFoldDB" id="A0A512HG02"/>
<gene>
    <name evidence="1" type="ORF">RNA01_13100</name>
</gene>
<dbReference type="OrthoDB" id="7570189at2"/>
<dbReference type="InterPro" id="IPR038666">
    <property type="entry name" value="SSP1_head-tail_sf"/>
</dbReference>
<dbReference type="EMBL" id="BJZP01000005">
    <property type="protein sequence ID" value="GEO84378.1"/>
    <property type="molecule type" value="Genomic_DNA"/>
</dbReference>
<protein>
    <recommendedName>
        <fullName evidence="3">Head-tail adaptor protein</fullName>
    </recommendedName>
</protein>
<dbReference type="NCBIfam" id="TIGR01563">
    <property type="entry name" value="gp16_SPP1"/>
    <property type="match status" value="1"/>
</dbReference>
<accession>A0A512HG02</accession>
<comment type="caution">
    <text evidence="1">The sequence shown here is derived from an EMBL/GenBank/DDBJ whole genome shotgun (WGS) entry which is preliminary data.</text>
</comment>
<reference evidence="1 2" key="1">
    <citation type="submission" date="2019-07" db="EMBL/GenBank/DDBJ databases">
        <title>Whole genome shotgun sequence of Rhizobium naphthalenivorans NBRC 107585.</title>
        <authorList>
            <person name="Hosoyama A."/>
            <person name="Uohara A."/>
            <person name="Ohji S."/>
            <person name="Ichikawa N."/>
        </authorList>
    </citation>
    <scope>NUCLEOTIDE SEQUENCE [LARGE SCALE GENOMIC DNA]</scope>
    <source>
        <strain evidence="1 2">NBRC 107585</strain>
    </source>
</reference>
<keyword evidence="2" id="KW-1185">Reference proteome</keyword>
<dbReference type="Proteomes" id="UP000321717">
    <property type="component" value="Unassembled WGS sequence"/>
</dbReference>
<dbReference type="Pfam" id="PF05521">
    <property type="entry name" value="Phage_HCP"/>
    <property type="match status" value="1"/>
</dbReference>
<proteinExistence type="predicted"/>
<evidence type="ECO:0000313" key="1">
    <source>
        <dbReference type="EMBL" id="GEO84378.1"/>
    </source>
</evidence>
<organism evidence="1 2">
    <name type="scientific">Ciceribacter naphthalenivorans</name>
    <dbReference type="NCBI Taxonomy" id="1118451"/>
    <lineage>
        <taxon>Bacteria</taxon>
        <taxon>Pseudomonadati</taxon>
        <taxon>Pseudomonadota</taxon>
        <taxon>Alphaproteobacteria</taxon>
        <taxon>Hyphomicrobiales</taxon>
        <taxon>Rhizobiaceae</taxon>
        <taxon>Ciceribacter</taxon>
    </lineage>
</organism>
<dbReference type="InterPro" id="IPR008767">
    <property type="entry name" value="Phage_SPP1_head-tail_adaptor"/>
</dbReference>
<dbReference type="Gene3D" id="2.40.10.270">
    <property type="entry name" value="Bacteriophage SPP1 head-tail adaptor protein"/>
    <property type="match status" value="1"/>
</dbReference>
<name>A0A512HG02_9HYPH</name>
<dbReference type="RefSeq" id="WP_147179170.1">
    <property type="nucleotide sequence ID" value="NZ_BJZP01000005.1"/>
</dbReference>
<sequence>MGLIDFDPGQFSARLVLEKPVETADGQGGATIGHEVVTSLWARIEPLSASVEDMAGAGRVTITHQVWLHSRADIAAGMRLGKGTRRFVIESARDPDETGRFLLCRCREEAQ</sequence>
<evidence type="ECO:0000313" key="2">
    <source>
        <dbReference type="Proteomes" id="UP000321717"/>
    </source>
</evidence>